<feature type="domain" description="Bacterial sugar transferase" evidence="4">
    <location>
        <begin position="89"/>
        <end position="263"/>
    </location>
</feature>
<dbReference type="InterPro" id="IPR001509">
    <property type="entry name" value="Epimerase_deHydtase"/>
</dbReference>
<keyword evidence="2" id="KW-1133">Transmembrane helix</keyword>
<dbReference type="Pfam" id="PF02397">
    <property type="entry name" value="Bac_transf"/>
    <property type="match status" value="1"/>
</dbReference>
<gene>
    <name evidence="5" type="ORF">DWZ12_13380</name>
</gene>
<keyword evidence="2" id="KW-0812">Transmembrane</keyword>
<dbReference type="EMBL" id="QRSS01000019">
    <property type="protein sequence ID" value="RGQ03161.1"/>
    <property type="molecule type" value="Genomic_DNA"/>
</dbReference>
<reference evidence="5 6" key="1">
    <citation type="submission" date="2018-08" db="EMBL/GenBank/DDBJ databases">
        <title>A genome reference for cultivated species of the human gut microbiota.</title>
        <authorList>
            <person name="Zou Y."/>
            <person name="Xue W."/>
            <person name="Luo G."/>
        </authorList>
    </citation>
    <scope>NUCLEOTIDE SEQUENCE [LARGE SCALE GENOMIC DNA]</scope>
    <source>
        <strain evidence="5 6">AF29-2BH</strain>
    </source>
</reference>
<sequence length="624" mass="69657">MRKINWKKIIGILAATMGVMFVITSVVAKKKKGSSQYENESDQKNPLEGKKVIFVENDEEIENADGVRGHLEAIGNSDYKPGFYEKYIKRGFDVVLSFGGLVVLSPVLGAIALAIKIDDPGSVLFTQKRMGQNKKYFKLHKFRSMKMRTPHDVPTHQLENPEQYITRVGKFLRSHSLDELPQIWDIFIGNMSVIGPRPGLWNQDILTAERDKYNANDVKPGLTGWAQINGRDELEIPVKAKLDGEYVKHMGLLMDVKCFLGSLGVFAGDESVVEGGTGEMKKTGRSYTDGKSVEELIGNIGFGEAVQVDTTTKRKVLITGAGSYIGESFKAYAAEKYGNNFDIEEVDMLDGTWRDIDFSKYDIVYHVAGIAHADVGNVDDATKEKYYAVNTDLTVEVCRKAKTEGVKEFIFMSSMIVYGDSVPYGKNKIIDENTVPQPSNFYGDSKLQADVAVREMADDNFKVIALRPPMIYGKGSKGNYPTLAKLAKKLPVFPDVDNQRSMLHIDNLCEFLCQIMLVNVRQNVTVLMPQNEEWTKTTDMVKEIADVCDRKILTTKLLKPCVNIAGVMPGKIGGLVNKAFGNNCYSHIISKYEGIDYQVINLRESIVRTEGNVHETSDAKEDHI</sequence>
<evidence type="ECO:0000256" key="2">
    <source>
        <dbReference type="SAM" id="Phobius"/>
    </source>
</evidence>
<name>A0A411ZK09_9FIRM</name>
<feature type="domain" description="NAD-dependent epimerase/dehydratase" evidence="3">
    <location>
        <begin position="334"/>
        <end position="516"/>
    </location>
</feature>
<feature type="transmembrane region" description="Helical" evidence="2">
    <location>
        <begin position="94"/>
        <end position="115"/>
    </location>
</feature>
<evidence type="ECO:0000313" key="6">
    <source>
        <dbReference type="Proteomes" id="UP000283585"/>
    </source>
</evidence>
<dbReference type="PANTHER" id="PTHR30576">
    <property type="entry name" value="COLANIC BIOSYNTHESIS UDP-GLUCOSE LIPID CARRIER TRANSFERASE"/>
    <property type="match status" value="1"/>
</dbReference>
<evidence type="ECO:0000256" key="1">
    <source>
        <dbReference type="ARBA" id="ARBA00006464"/>
    </source>
</evidence>
<feature type="transmembrane region" description="Helical" evidence="2">
    <location>
        <begin position="6"/>
        <end position="28"/>
    </location>
</feature>
<proteinExistence type="inferred from homology"/>
<dbReference type="GO" id="GO:0016780">
    <property type="term" value="F:phosphotransferase activity, for other substituted phosphate groups"/>
    <property type="evidence" value="ECO:0007669"/>
    <property type="project" value="TreeGrafter"/>
</dbReference>
<dbReference type="AlphaFoldDB" id="A0A411ZK09"/>
<evidence type="ECO:0000313" key="5">
    <source>
        <dbReference type="EMBL" id="RGQ03161.1"/>
    </source>
</evidence>
<evidence type="ECO:0000259" key="4">
    <source>
        <dbReference type="Pfam" id="PF02397"/>
    </source>
</evidence>
<dbReference type="SUPFAM" id="SSF51735">
    <property type="entry name" value="NAD(P)-binding Rossmann-fold domains"/>
    <property type="match status" value="1"/>
</dbReference>
<dbReference type="Gene3D" id="3.40.50.720">
    <property type="entry name" value="NAD(P)-binding Rossmann-like Domain"/>
    <property type="match status" value="1"/>
</dbReference>
<protein>
    <submittedName>
        <fullName evidence="5">NAD-dependent epimerase/dehydratase family protein</fullName>
    </submittedName>
</protein>
<dbReference type="Proteomes" id="UP000283585">
    <property type="component" value="Unassembled WGS sequence"/>
</dbReference>
<dbReference type="InterPro" id="IPR003362">
    <property type="entry name" value="Bact_transf"/>
</dbReference>
<organism evidence="5 6">
    <name type="scientific">Blautia obeum</name>
    <dbReference type="NCBI Taxonomy" id="40520"/>
    <lineage>
        <taxon>Bacteria</taxon>
        <taxon>Bacillati</taxon>
        <taxon>Bacillota</taxon>
        <taxon>Clostridia</taxon>
        <taxon>Lachnospirales</taxon>
        <taxon>Lachnospiraceae</taxon>
        <taxon>Blautia</taxon>
    </lineage>
</organism>
<evidence type="ECO:0000259" key="3">
    <source>
        <dbReference type="Pfam" id="PF01370"/>
    </source>
</evidence>
<accession>A0A411ZK09</accession>
<keyword evidence="2" id="KW-0472">Membrane</keyword>
<dbReference type="Pfam" id="PF01370">
    <property type="entry name" value="Epimerase"/>
    <property type="match status" value="1"/>
</dbReference>
<dbReference type="InterPro" id="IPR036291">
    <property type="entry name" value="NAD(P)-bd_dom_sf"/>
</dbReference>
<dbReference type="RefSeq" id="WP_118044892.1">
    <property type="nucleotide sequence ID" value="NZ_QRSS01000019.1"/>
</dbReference>
<comment type="similarity">
    <text evidence="1">Belongs to the bacterial sugar transferase family.</text>
</comment>
<dbReference type="PANTHER" id="PTHR30576:SF10">
    <property type="entry name" value="SLL5057 PROTEIN"/>
    <property type="match status" value="1"/>
</dbReference>
<comment type="caution">
    <text evidence="5">The sequence shown here is derived from an EMBL/GenBank/DDBJ whole genome shotgun (WGS) entry which is preliminary data.</text>
</comment>